<dbReference type="GO" id="GO:0005634">
    <property type="term" value="C:nucleus"/>
    <property type="evidence" value="ECO:0007669"/>
    <property type="project" value="UniProtKB-SubCell"/>
</dbReference>
<dbReference type="OrthoDB" id="340431at2759"/>
<sequence>MTTSFSENSKDLNEKYIVKFKAGKMIRDGATNIVKPDTRKGMIFMRIENDDLLHFYWKDRTTNVIEEDLIIFPGEAEFLSVKDSPGGRVFALRFKSSFQIFFFWMQDLNNDKDEYYVNKINEAIKNHVIDESNEYDKSSKVNETQFFDNENDKSVKNVSLDSGKENMEINERDTLPSMTCKDRFSLSEYFLSLKSFLSNVYIPDDFFKGPFILTDILTSSEVIKLLQNEFVRETLFPNLPPDILQNFELDEKNLANVISGECFQQSLRSLNYAISIGKLDTFISKFASDNFRKLDVFFRVLMSLIETIDQEMDISE</sequence>
<dbReference type="GO" id="GO:0008541">
    <property type="term" value="C:proteasome regulatory particle, lid subcomplex"/>
    <property type="evidence" value="ECO:0007669"/>
    <property type="project" value="TreeGrafter"/>
</dbReference>
<name>A0A899FY42_9ASCO</name>
<keyword evidence="5" id="KW-0539">Nucleus</keyword>
<dbReference type="InterPro" id="IPR044868">
    <property type="entry name" value="Rpn13/ADRM1_Pru"/>
</dbReference>
<organism evidence="7 8">
    <name type="scientific">Pneumocystis wakefieldiae</name>
    <dbReference type="NCBI Taxonomy" id="38082"/>
    <lineage>
        <taxon>Eukaryota</taxon>
        <taxon>Fungi</taxon>
        <taxon>Dikarya</taxon>
        <taxon>Ascomycota</taxon>
        <taxon>Taphrinomycotina</taxon>
        <taxon>Pneumocystomycetes</taxon>
        <taxon>Pneumocystaceae</taxon>
        <taxon>Pneumocystis</taxon>
    </lineage>
</organism>
<accession>A0A899FY42</accession>
<dbReference type="Gene3D" id="2.30.29.70">
    <property type="entry name" value="Proteasomal ubiquitin receptor Rpn13/ADRM1"/>
    <property type="match status" value="1"/>
</dbReference>
<evidence type="ECO:0000256" key="2">
    <source>
        <dbReference type="ARBA" id="ARBA00004496"/>
    </source>
</evidence>
<evidence type="ECO:0000313" key="7">
    <source>
        <dbReference type="EMBL" id="QSL65523.1"/>
    </source>
</evidence>
<dbReference type="PANTHER" id="PTHR12225">
    <property type="entry name" value="ADHESION REGULATING MOLECULE 1 110 KDA CELL MEMBRANE GLYCOPROTEIN"/>
    <property type="match status" value="1"/>
</dbReference>
<keyword evidence="8" id="KW-1185">Reference proteome</keyword>
<evidence type="ECO:0000313" key="8">
    <source>
        <dbReference type="Proteomes" id="UP000663699"/>
    </source>
</evidence>
<evidence type="ECO:0000256" key="5">
    <source>
        <dbReference type="ARBA" id="ARBA00023242"/>
    </source>
</evidence>
<proteinExistence type="predicted"/>
<dbReference type="InterPro" id="IPR038108">
    <property type="entry name" value="RPN13_DEUBAD_sf"/>
</dbReference>
<dbReference type="Gene3D" id="1.10.2020.20">
    <property type="match status" value="1"/>
</dbReference>
<dbReference type="InterPro" id="IPR038633">
    <property type="entry name" value="Rpn13/ADRM1_Pru_sf"/>
</dbReference>
<dbReference type="Pfam" id="PF16550">
    <property type="entry name" value="RPN13_C"/>
    <property type="match status" value="1"/>
</dbReference>
<dbReference type="PANTHER" id="PTHR12225:SF0">
    <property type="entry name" value="PROTEASOMAL UBIQUITIN RECEPTOR ADRM1"/>
    <property type="match status" value="1"/>
</dbReference>
<dbReference type="EMBL" id="CP054537">
    <property type="protein sequence ID" value="QSL65523.1"/>
    <property type="molecule type" value="Genomic_DNA"/>
</dbReference>
<dbReference type="GO" id="GO:0070628">
    <property type="term" value="F:proteasome binding"/>
    <property type="evidence" value="ECO:0007669"/>
    <property type="project" value="TreeGrafter"/>
</dbReference>
<dbReference type="InterPro" id="IPR006773">
    <property type="entry name" value="Rpn13/ADRM1"/>
</dbReference>
<keyword evidence="3" id="KW-0963">Cytoplasm</keyword>
<dbReference type="GO" id="GO:0005737">
    <property type="term" value="C:cytoplasm"/>
    <property type="evidence" value="ECO:0007669"/>
    <property type="project" value="UniProtKB-SubCell"/>
</dbReference>
<feature type="domain" description="Pru" evidence="6">
    <location>
        <begin position="12"/>
        <end position="127"/>
    </location>
</feature>
<comment type="subcellular location">
    <subcellularLocation>
        <location evidence="2">Cytoplasm</location>
    </subcellularLocation>
    <subcellularLocation>
        <location evidence="1">Nucleus</location>
    </subcellularLocation>
</comment>
<dbReference type="InterPro" id="IPR032368">
    <property type="entry name" value="RPN13_DEUBAD"/>
</dbReference>
<evidence type="ECO:0000256" key="4">
    <source>
        <dbReference type="ARBA" id="ARBA00022942"/>
    </source>
</evidence>
<evidence type="ECO:0000256" key="1">
    <source>
        <dbReference type="ARBA" id="ARBA00004123"/>
    </source>
</evidence>
<keyword evidence="4" id="KW-0647">Proteasome</keyword>
<dbReference type="Pfam" id="PF04683">
    <property type="entry name" value="Rpn13_ADRM1_Pru"/>
    <property type="match status" value="1"/>
</dbReference>
<gene>
    <name evidence="7" type="ORF">MERGE_002836</name>
</gene>
<dbReference type="AlphaFoldDB" id="A0A899FY42"/>
<dbReference type="Proteomes" id="UP000663699">
    <property type="component" value="Chromosome 6"/>
</dbReference>
<protein>
    <recommendedName>
        <fullName evidence="6">Pru domain-containing protein</fullName>
    </recommendedName>
</protein>
<dbReference type="GO" id="GO:0061133">
    <property type="term" value="F:endopeptidase activator activity"/>
    <property type="evidence" value="ECO:0007669"/>
    <property type="project" value="TreeGrafter"/>
</dbReference>
<reference evidence="7" key="1">
    <citation type="submission" date="2020-06" db="EMBL/GenBank/DDBJ databases">
        <title>Genomes of multiple members of Pneumocystis genus reveal paths to human pathogen Pneumocystis jirovecii.</title>
        <authorList>
            <person name="Cisse O.H."/>
            <person name="Ma L."/>
            <person name="Dekker J."/>
            <person name="Khil P."/>
            <person name="Jo J."/>
            <person name="Brenchley J."/>
            <person name="Blair R."/>
            <person name="Pahar B."/>
            <person name="Chabe M."/>
            <person name="Van Rompay K.A."/>
            <person name="Keesler R."/>
            <person name="Sukura A."/>
            <person name="Hirsch V."/>
            <person name="Kutty G."/>
            <person name="Liu Y."/>
            <person name="Peng L."/>
            <person name="Chen J."/>
            <person name="Song J."/>
            <person name="Weissenbacher-Lang C."/>
            <person name="Xu J."/>
            <person name="Upham N.S."/>
            <person name="Stajich J.E."/>
            <person name="Cuomo C.A."/>
            <person name="Cushion M.T."/>
            <person name="Kovacs J.A."/>
        </authorList>
    </citation>
    <scope>NUCLEOTIDE SEQUENCE</scope>
    <source>
        <strain evidence="7">2A</strain>
    </source>
</reference>
<evidence type="ECO:0000259" key="6">
    <source>
        <dbReference type="PROSITE" id="PS51917"/>
    </source>
</evidence>
<dbReference type="PROSITE" id="PS51917">
    <property type="entry name" value="PRU"/>
    <property type="match status" value="1"/>
</dbReference>
<dbReference type="FunFam" id="2.30.29.70:FF:000001">
    <property type="entry name" value="Proteasomal ubiquitin receptor ADRM1"/>
    <property type="match status" value="1"/>
</dbReference>
<dbReference type="CDD" id="cd13314">
    <property type="entry name" value="PH_Rpn13"/>
    <property type="match status" value="1"/>
</dbReference>
<evidence type="ECO:0000256" key="3">
    <source>
        <dbReference type="ARBA" id="ARBA00022490"/>
    </source>
</evidence>